<dbReference type="Proteomes" id="UP000183997">
    <property type="component" value="Unassembled WGS sequence"/>
</dbReference>
<gene>
    <name evidence="1" type="ORF">SAMN02745123_03596</name>
</gene>
<organism evidence="1 2">
    <name type="scientific">Desulforamulus aeronauticus DSM 10349</name>
    <dbReference type="NCBI Taxonomy" id="1121421"/>
    <lineage>
        <taxon>Bacteria</taxon>
        <taxon>Bacillati</taxon>
        <taxon>Bacillota</taxon>
        <taxon>Clostridia</taxon>
        <taxon>Eubacteriales</taxon>
        <taxon>Peptococcaceae</taxon>
        <taxon>Desulforamulus</taxon>
    </lineage>
</organism>
<evidence type="ECO:0000313" key="2">
    <source>
        <dbReference type="Proteomes" id="UP000183997"/>
    </source>
</evidence>
<dbReference type="STRING" id="1121421.SAMN02745123_03596"/>
<reference evidence="2" key="1">
    <citation type="submission" date="2016-11" db="EMBL/GenBank/DDBJ databases">
        <authorList>
            <person name="Varghese N."/>
            <person name="Submissions S."/>
        </authorList>
    </citation>
    <scope>NUCLEOTIDE SEQUENCE [LARGE SCALE GENOMIC DNA]</scope>
    <source>
        <strain evidence="2">DSM 10349</strain>
    </source>
</reference>
<dbReference type="AlphaFoldDB" id="A0A1M6WF29"/>
<name>A0A1M6WF29_9FIRM</name>
<dbReference type="OrthoDB" id="1978246at2"/>
<sequence length="390" mass="45838">MKIISVVGGIDTIYYSIFIKDESKVSLKKWIDHIAELKKMGKTIIRSSPVSGETGLTLGIYPGIKNTQYKYVVGNDDFKVGMYHTESVMDMASPLYILLASKFLAEHGYEKCIEQVDYFCKYILELDISSRRLSRMDLFCDSDELFLTPAHLKYFIRTSKHADFHTPATEDDYEKLLPLDAKGFERYRQFTGFTFGRRGKSIYSRVYLKKTEIRVSEKDYLLQWWQDMGLRIEKDIWRVEFELKRQQLKDLGITEFSQLNSESLNVLWEYLTSKCLRFIQAKNKWHTERTKPRKAWKKIQAVKFIVKNTVKFTEKMPQAFEATVNQIYGLLSKLAVDYSQIHQYGEAVGMDFAIDIVRNYYAEQKFTDKVKEKENRLASNKPILERYHQG</sequence>
<proteinExistence type="predicted"/>
<accession>A0A1M6WF29</accession>
<keyword evidence="2" id="KW-1185">Reference proteome</keyword>
<dbReference type="EMBL" id="FRAR01000030">
    <property type="protein sequence ID" value="SHK92269.1"/>
    <property type="molecule type" value="Genomic_DNA"/>
</dbReference>
<protein>
    <recommendedName>
        <fullName evidence="3">Replication initiation factor</fullName>
    </recommendedName>
</protein>
<evidence type="ECO:0000313" key="1">
    <source>
        <dbReference type="EMBL" id="SHK92269.1"/>
    </source>
</evidence>
<evidence type="ECO:0008006" key="3">
    <source>
        <dbReference type="Google" id="ProtNLM"/>
    </source>
</evidence>
<dbReference type="RefSeq" id="WP_072917112.1">
    <property type="nucleotide sequence ID" value="NZ_FRAR01000030.1"/>
</dbReference>